<name>A0A182JDK7_ANOAO</name>
<proteinExistence type="predicted"/>
<organism evidence="1">
    <name type="scientific">Anopheles atroparvus</name>
    <name type="common">European mosquito</name>
    <dbReference type="NCBI Taxonomy" id="41427"/>
    <lineage>
        <taxon>Eukaryota</taxon>
        <taxon>Metazoa</taxon>
        <taxon>Ecdysozoa</taxon>
        <taxon>Arthropoda</taxon>
        <taxon>Hexapoda</taxon>
        <taxon>Insecta</taxon>
        <taxon>Pterygota</taxon>
        <taxon>Neoptera</taxon>
        <taxon>Endopterygota</taxon>
        <taxon>Diptera</taxon>
        <taxon>Nematocera</taxon>
        <taxon>Culicoidea</taxon>
        <taxon>Culicidae</taxon>
        <taxon>Anophelinae</taxon>
        <taxon>Anopheles</taxon>
    </lineage>
</organism>
<dbReference type="AlphaFoldDB" id="A0A182JDK7"/>
<sequence length="117" mass="12155">MEQLAYQQSKEKAVPNATPVCRPFRFAFISADAPGASLSAVLSDLRLPAAVLEQGRDGEGFREVLNADVALVSSASISEDEDIGIASFPDVTTGTLGVVTKMPVSVFAALGAVTMVP</sequence>
<dbReference type="EMBL" id="AXCP01006965">
    <property type="status" value="NOT_ANNOTATED_CDS"/>
    <property type="molecule type" value="Genomic_DNA"/>
</dbReference>
<dbReference type="EnsemblMetazoa" id="AATE016078-RA">
    <property type="protein sequence ID" value="AATE016078-PA.1"/>
    <property type="gene ID" value="AATE016078"/>
</dbReference>
<accession>A0A182JDK7</accession>
<dbReference type="EMBL" id="AXCP01006967">
    <property type="status" value="NOT_ANNOTATED_CDS"/>
    <property type="molecule type" value="Genomic_DNA"/>
</dbReference>
<dbReference type="EMBL" id="AXCP01006966">
    <property type="status" value="NOT_ANNOTATED_CDS"/>
    <property type="molecule type" value="Genomic_DNA"/>
</dbReference>
<reference evidence="1" key="1">
    <citation type="submission" date="2022-08" db="UniProtKB">
        <authorList>
            <consortium name="EnsemblMetazoa"/>
        </authorList>
    </citation>
    <scope>IDENTIFICATION</scope>
    <source>
        <strain evidence="1">EBRO</strain>
    </source>
</reference>
<protein>
    <submittedName>
        <fullName evidence="1">Uncharacterized protein</fullName>
    </submittedName>
</protein>
<dbReference type="EMBL" id="AXCP01006968">
    <property type="status" value="NOT_ANNOTATED_CDS"/>
    <property type="molecule type" value="Genomic_DNA"/>
</dbReference>
<dbReference type="VEuPathDB" id="VectorBase:AATE016078"/>
<dbReference type="EMBL" id="AXCP01006964">
    <property type="status" value="NOT_ANNOTATED_CDS"/>
    <property type="molecule type" value="Genomic_DNA"/>
</dbReference>
<evidence type="ECO:0000313" key="1">
    <source>
        <dbReference type="EnsemblMetazoa" id="AATE016078-PA.1"/>
    </source>
</evidence>